<feature type="signal peptide" evidence="1">
    <location>
        <begin position="1"/>
        <end position="20"/>
    </location>
</feature>
<keyword evidence="1" id="KW-0732">Signal</keyword>
<dbReference type="OrthoDB" id="9788260at2"/>
<evidence type="ECO:0000259" key="2">
    <source>
        <dbReference type="Pfam" id="PF12146"/>
    </source>
</evidence>
<dbReference type="SUPFAM" id="SSF53474">
    <property type="entry name" value="alpha/beta-Hydrolases"/>
    <property type="match status" value="1"/>
</dbReference>
<evidence type="ECO:0000256" key="1">
    <source>
        <dbReference type="SAM" id="SignalP"/>
    </source>
</evidence>
<dbReference type="AlphaFoldDB" id="A0A175VF15"/>
<accession>A0A175VF15</accession>
<dbReference type="Pfam" id="PF12146">
    <property type="entry name" value="Hydrolase_4"/>
    <property type="match status" value="1"/>
</dbReference>
<evidence type="ECO:0000313" key="3">
    <source>
        <dbReference type="EMBL" id="KXU79265.1"/>
    </source>
</evidence>
<name>A0A175VF15_AEREN</name>
<protein>
    <submittedName>
        <fullName evidence="3">Lysophospholipase</fullName>
    </submittedName>
</protein>
<sequence>MTYFSLPLLALTLFSAGALAVNNPYQLTTEADVPTLYQQTQPDFWRAHAVEGEFKGKDGISIRYAALRQPKVDRAILIVNGRVESYLKYQELAWDLWRQGYSLYLIDHRGQGMSDRMLNDREKGYVDQFDDYVVDLKQFHDEVILADKPAKLFLLAHSMGGAISARYLERWPNDIRAAVLSSPMMGINLGGLPKWLAKGLAATMGTVGGWFGEAPYGPGQGPYQDHGFADNELTHSTARYQAFRQIYEQHPQVKLGGATAHWIHQGITGADAAIADAGAIRTPLLLLQAGEDSVVDNAAQDTFCTRANCEGGKPLRIEGAWHELFIEADPQRQAALNATLAFFARY</sequence>
<dbReference type="InterPro" id="IPR029058">
    <property type="entry name" value="AB_hydrolase_fold"/>
</dbReference>
<dbReference type="InterPro" id="IPR022742">
    <property type="entry name" value="Hydrolase_4"/>
</dbReference>
<comment type="caution">
    <text evidence="3">The sequence shown here is derived from an EMBL/GenBank/DDBJ whole genome shotgun (WGS) entry which is preliminary data.</text>
</comment>
<organism evidence="3 4">
    <name type="scientific">Aeromonas enteropelogenes</name>
    <name type="common">Aeromonas trota</name>
    <dbReference type="NCBI Taxonomy" id="29489"/>
    <lineage>
        <taxon>Bacteria</taxon>
        <taxon>Pseudomonadati</taxon>
        <taxon>Pseudomonadota</taxon>
        <taxon>Gammaproteobacteria</taxon>
        <taxon>Aeromonadales</taxon>
        <taxon>Aeromonadaceae</taxon>
        <taxon>Aeromonas</taxon>
    </lineage>
</organism>
<dbReference type="EMBL" id="JMGO02000011">
    <property type="protein sequence ID" value="KXU79265.1"/>
    <property type="molecule type" value="Genomic_DNA"/>
</dbReference>
<dbReference type="Proteomes" id="UP000078435">
    <property type="component" value="Unassembled WGS sequence"/>
</dbReference>
<dbReference type="RefSeq" id="WP_061476994.1">
    <property type="nucleotide sequence ID" value="NZ_JMGO02000011.1"/>
</dbReference>
<reference evidence="3 4" key="1">
    <citation type="submission" date="2016-02" db="EMBL/GenBank/DDBJ databases">
        <title>Draft genome sequence of Aeromonas trota strain 1999lcr isolated from cerebrospinal fluid (CSF).</title>
        <authorList>
            <person name="Dallagassa C.B."/>
            <person name="Prediger K.C."/>
            <person name="Weiss V.A."/>
            <person name="Assis F.E."/>
            <person name="Baura V."/>
            <person name="Cruz L.M."/>
            <person name="Souza E.M."/>
            <person name="Pedrosa F.O."/>
            <person name="Fadel-Picheth C.M."/>
        </authorList>
    </citation>
    <scope>NUCLEOTIDE SEQUENCE [LARGE SCALE GENOMIC DNA]</scope>
    <source>
        <strain evidence="3 4">1999lcr</strain>
    </source>
</reference>
<dbReference type="Gene3D" id="3.40.50.1820">
    <property type="entry name" value="alpha/beta hydrolase"/>
    <property type="match status" value="1"/>
</dbReference>
<feature type="domain" description="Serine aminopeptidase S33" evidence="2">
    <location>
        <begin position="71"/>
        <end position="329"/>
    </location>
</feature>
<evidence type="ECO:0000313" key="4">
    <source>
        <dbReference type="Proteomes" id="UP000078435"/>
    </source>
</evidence>
<dbReference type="InterPro" id="IPR051044">
    <property type="entry name" value="MAG_DAG_Lipase"/>
</dbReference>
<feature type="chain" id="PRO_5008042841" evidence="1">
    <location>
        <begin position="21"/>
        <end position="346"/>
    </location>
</feature>
<gene>
    <name evidence="3" type="ORF">LCR_00210</name>
</gene>
<dbReference type="STRING" id="29489.VL01_00200"/>
<proteinExistence type="predicted"/>
<dbReference type="PANTHER" id="PTHR11614">
    <property type="entry name" value="PHOSPHOLIPASE-RELATED"/>
    <property type="match status" value="1"/>
</dbReference>